<dbReference type="AlphaFoldDB" id="A0A6N8DRQ4"/>
<sequence>MRDTLRQIIHAAILASLKKQATEYQGSPPELYEENDDGSVTLDGTFNLNKAADAVFSALWDLPFAVTMGEEDAGAWLFHGAGWTINGKPLPSVVTLEPGQSVTVSLEKAPQLPTSLPTSAK</sequence>
<evidence type="ECO:0000313" key="2">
    <source>
        <dbReference type="Proteomes" id="UP000439113"/>
    </source>
</evidence>
<name>A0A6N8DRQ4_RHOAC</name>
<organism evidence="1 2">
    <name type="scientific">Rhodoblastus acidophilus</name>
    <name type="common">Rhodopseudomonas acidophila</name>
    <dbReference type="NCBI Taxonomy" id="1074"/>
    <lineage>
        <taxon>Bacteria</taxon>
        <taxon>Pseudomonadati</taxon>
        <taxon>Pseudomonadota</taxon>
        <taxon>Alphaproteobacteria</taxon>
        <taxon>Hyphomicrobiales</taxon>
        <taxon>Rhodoblastaceae</taxon>
        <taxon>Rhodoblastus</taxon>
    </lineage>
</organism>
<comment type="caution">
    <text evidence="1">The sequence shown here is derived from an EMBL/GenBank/DDBJ whole genome shotgun (WGS) entry which is preliminary data.</text>
</comment>
<proteinExistence type="predicted"/>
<dbReference type="EMBL" id="WNKS01000025">
    <property type="protein sequence ID" value="MTV32988.1"/>
    <property type="molecule type" value="Genomic_DNA"/>
</dbReference>
<reference evidence="1 2" key="1">
    <citation type="submission" date="2019-11" db="EMBL/GenBank/DDBJ databases">
        <title>Whole-genome sequence of a Rhodoblastus acidophilus DSM 142.</title>
        <authorList>
            <person name="Kyndt J.A."/>
            <person name="Meyer T.E."/>
        </authorList>
    </citation>
    <scope>NUCLEOTIDE SEQUENCE [LARGE SCALE GENOMIC DNA]</scope>
    <source>
        <strain evidence="1 2">DSM 142</strain>
    </source>
</reference>
<evidence type="ECO:0000313" key="1">
    <source>
        <dbReference type="EMBL" id="MTV32988.1"/>
    </source>
</evidence>
<accession>A0A6N8DRQ4</accession>
<gene>
    <name evidence="1" type="ORF">GJ654_18570</name>
</gene>
<dbReference type="RefSeq" id="WP_155447669.1">
    <property type="nucleotide sequence ID" value="NZ_JAOQNR010000024.1"/>
</dbReference>
<protein>
    <submittedName>
        <fullName evidence="1">Uncharacterized protein</fullName>
    </submittedName>
</protein>
<dbReference type="Proteomes" id="UP000439113">
    <property type="component" value="Unassembled WGS sequence"/>
</dbReference>